<evidence type="ECO:0000313" key="2">
    <source>
        <dbReference type="Proteomes" id="UP000240357"/>
    </source>
</evidence>
<dbReference type="RefSeq" id="WP_106932065.1">
    <property type="nucleotide sequence ID" value="NZ_PYFT01000001.1"/>
</dbReference>
<reference evidence="1 2" key="1">
    <citation type="submission" date="2018-03" db="EMBL/GenBank/DDBJ databases">
        <title>Adhaeribacter sp. HMF7605 Genome sequencing and assembly.</title>
        <authorList>
            <person name="Kang H."/>
            <person name="Kang J."/>
            <person name="Cha I."/>
            <person name="Kim H."/>
            <person name="Joh K."/>
        </authorList>
    </citation>
    <scope>NUCLEOTIDE SEQUENCE [LARGE SCALE GENOMIC DNA]</scope>
    <source>
        <strain evidence="1 2">HMF7605</strain>
    </source>
</reference>
<comment type="caution">
    <text evidence="1">The sequence shown here is derived from an EMBL/GenBank/DDBJ whole genome shotgun (WGS) entry which is preliminary data.</text>
</comment>
<gene>
    <name evidence="1" type="ORF">AHMF7605_21455</name>
</gene>
<dbReference type="EMBL" id="PYFT01000001">
    <property type="protein sequence ID" value="PSR55883.1"/>
    <property type="molecule type" value="Genomic_DNA"/>
</dbReference>
<sequence length="79" mass="8784">MALLENLCATYLLLEDYLKLNLAAELADSKNKGLLADFSNLTFDIGGKYPGPCSYIKTTIKKGRIARDYDLILASLQRI</sequence>
<name>A0A2T2YK39_9BACT</name>
<evidence type="ECO:0000313" key="1">
    <source>
        <dbReference type="EMBL" id="PSR55883.1"/>
    </source>
</evidence>
<dbReference type="Proteomes" id="UP000240357">
    <property type="component" value="Unassembled WGS sequence"/>
</dbReference>
<accession>A0A2T2YK39</accession>
<protein>
    <submittedName>
        <fullName evidence="1">Uncharacterized protein</fullName>
    </submittedName>
</protein>
<organism evidence="1 2">
    <name type="scientific">Adhaeribacter arboris</name>
    <dbReference type="NCBI Taxonomy" id="2072846"/>
    <lineage>
        <taxon>Bacteria</taxon>
        <taxon>Pseudomonadati</taxon>
        <taxon>Bacteroidota</taxon>
        <taxon>Cytophagia</taxon>
        <taxon>Cytophagales</taxon>
        <taxon>Hymenobacteraceae</taxon>
        <taxon>Adhaeribacter</taxon>
    </lineage>
</organism>
<proteinExistence type="predicted"/>
<dbReference type="AlphaFoldDB" id="A0A2T2YK39"/>
<keyword evidence="2" id="KW-1185">Reference proteome</keyword>